<reference evidence="1" key="1">
    <citation type="submission" date="2018-06" db="EMBL/GenBank/DDBJ databases">
        <authorList>
            <person name="Zhirakovskaya E."/>
        </authorList>
    </citation>
    <scope>NUCLEOTIDE SEQUENCE</scope>
</reference>
<proteinExistence type="predicted"/>
<dbReference type="EMBL" id="UOFE01000026">
    <property type="protein sequence ID" value="VAW52269.1"/>
    <property type="molecule type" value="Genomic_DNA"/>
</dbReference>
<name>A0A3B0WSZ8_9ZZZZ</name>
<sequence length="127" mass="15111">MVNFYVIPRGKRCVRKSIFMHAVEQSLISFFERVAQKDRAQLKKLRQQQHFNMEQRRWCFTLPDLCSFLQFQDDTFSCMDYQEFRQLIFNSPIHKSVKSFGAEITIADNQGNVDKSTYALVWRAETT</sequence>
<gene>
    <name evidence="1" type="ORF">MNBD_GAMMA05-138</name>
</gene>
<organism evidence="1">
    <name type="scientific">hydrothermal vent metagenome</name>
    <dbReference type="NCBI Taxonomy" id="652676"/>
    <lineage>
        <taxon>unclassified sequences</taxon>
        <taxon>metagenomes</taxon>
        <taxon>ecological metagenomes</taxon>
    </lineage>
</organism>
<accession>A0A3B0WSZ8</accession>
<evidence type="ECO:0000313" key="1">
    <source>
        <dbReference type="EMBL" id="VAW52269.1"/>
    </source>
</evidence>
<protein>
    <submittedName>
        <fullName evidence="1">Uncharacterized protein</fullName>
    </submittedName>
</protein>
<dbReference type="AlphaFoldDB" id="A0A3B0WSZ8"/>